<dbReference type="OMA" id="ISCIYWD"/>
<feature type="compositionally biased region" description="Low complexity" evidence="1">
    <location>
        <begin position="620"/>
        <end position="629"/>
    </location>
</feature>
<dbReference type="eggNOG" id="ENOG502QTDM">
    <property type="taxonomic scope" value="Eukaryota"/>
</dbReference>
<dbReference type="InterPro" id="IPR055509">
    <property type="entry name" value="DUF7082"/>
</dbReference>
<dbReference type="PANTHER" id="PTHR39463">
    <property type="entry name" value="MEDUSA"/>
    <property type="match status" value="1"/>
</dbReference>
<protein>
    <recommendedName>
        <fullName evidence="2">DUF7082 domain-containing protein</fullName>
    </recommendedName>
</protein>
<dbReference type="Pfam" id="PF23305">
    <property type="entry name" value="DUF7082"/>
    <property type="match status" value="1"/>
</dbReference>
<dbReference type="Proteomes" id="UP000016922">
    <property type="component" value="Unassembled WGS sequence"/>
</dbReference>
<name>S3DP87_GLAL2</name>
<dbReference type="EMBL" id="KE145368">
    <property type="protein sequence ID" value="EPE28263.1"/>
    <property type="molecule type" value="Genomic_DNA"/>
</dbReference>
<sequence>MSAYGKPAPSELHSYEPNRAYPEGSFPYATTYGSQPGSSSATAPGYAHSQQLNPMAFPPSQSRTPYDVQSGPYLNVGSTPIPEISKWEPKAGPASTPLHVYISSMYELMTSNTPVFYLSFGGRKCQAALTKSSQQGAVCQYTVSAQVPDFAVTGCTTSQVPVNMLMESGDGDVIASVEVGNFGYVSDVQNDYGAQDGSRKRKMSDASPELIKSPAKRNSAQMLRPKEEYTAYGYPTGQNNSSYSPYMQASQGYSNAVPQYNRPLAGYPSQPSRNIGYGYSNASNASPPTIKAQSPRVGSWSPAYGSAGQHLGRGSGLPSSESMSRSSLPSPGLSANPPLIRTSTLQQTPSPATIPHGGIHGQQFAPYNLYPSKAKLEINGDIESMAKEWSEDEWDAKRRLVVFTRSQSGSTISASFRAVTPEERPPQSICISCIYWEEKEQCFVTSVDTISLLEQLVAARFTVEEKNRIRRNLEGYRPLTVSKGKPDSEEFFKVIMGFPTPKPRNIEKDVKVFHWKDLAAALKKIIGKYSASPSSTLPPAPPLLTPSSSTGYAAEGSSAGISYMGDHHGTMSPRSISGSTTSTAYATSIPARVLSPHSQKSMVLGPGPSDLRVSHDPHWQGGQQQQQQQHMQTSHQYAHLTPQTARGSWDMASYNHANQAASLTGQLANYPRNNNIADNAVSGADNQLVRSQSHQMSLSRT</sequence>
<feature type="region of interest" description="Disordered" evidence="1">
    <location>
        <begin position="1"/>
        <end position="20"/>
    </location>
</feature>
<feature type="region of interest" description="Disordered" evidence="1">
    <location>
        <begin position="191"/>
        <end position="224"/>
    </location>
</feature>
<dbReference type="OrthoDB" id="1751210at2759"/>
<feature type="region of interest" description="Disordered" evidence="1">
    <location>
        <begin position="26"/>
        <end position="64"/>
    </location>
</feature>
<evidence type="ECO:0000259" key="2">
    <source>
        <dbReference type="Pfam" id="PF23305"/>
    </source>
</evidence>
<organism evidence="3 4">
    <name type="scientific">Glarea lozoyensis (strain ATCC 20868 / MF5171)</name>
    <dbReference type="NCBI Taxonomy" id="1116229"/>
    <lineage>
        <taxon>Eukaryota</taxon>
        <taxon>Fungi</taxon>
        <taxon>Dikarya</taxon>
        <taxon>Ascomycota</taxon>
        <taxon>Pezizomycotina</taxon>
        <taxon>Leotiomycetes</taxon>
        <taxon>Helotiales</taxon>
        <taxon>Helotiaceae</taxon>
        <taxon>Glarea</taxon>
    </lineage>
</organism>
<evidence type="ECO:0000313" key="4">
    <source>
        <dbReference type="Proteomes" id="UP000016922"/>
    </source>
</evidence>
<keyword evidence="4" id="KW-1185">Reference proteome</keyword>
<feature type="region of interest" description="Disordered" evidence="1">
    <location>
        <begin position="531"/>
        <end position="551"/>
    </location>
</feature>
<feature type="region of interest" description="Disordered" evidence="1">
    <location>
        <begin position="563"/>
        <end position="583"/>
    </location>
</feature>
<gene>
    <name evidence="3" type="ORF">GLAREA_09383</name>
</gene>
<dbReference type="KEGG" id="glz:GLAREA_09383"/>
<dbReference type="RefSeq" id="XP_008084171.1">
    <property type="nucleotide sequence ID" value="XM_008085980.1"/>
</dbReference>
<dbReference type="GO" id="GO:0005634">
    <property type="term" value="C:nucleus"/>
    <property type="evidence" value="ECO:0007669"/>
    <property type="project" value="TreeGrafter"/>
</dbReference>
<feature type="compositionally biased region" description="Low complexity" evidence="1">
    <location>
        <begin position="316"/>
        <end position="334"/>
    </location>
</feature>
<evidence type="ECO:0000313" key="3">
    <source>
        <dbReference type="EMBL" id="EPE28263.1"/>
    </source>
</evidence>
<reference evidence="3 4" key="1">
    <citation type="journal article" date="2013" name="BMC Genomics">
        <title>Genomics-driven discovery of the pneumocandin biosynthetic gene cluster in the fungus Glarea lozoyensis.</title>
        <authorList>
            <person name="Chen L."/>
            <person name="Yue Q."/>
            <person name="Zhang X."/>
            <person name="Xiang M."/>
            <person name="Wang C."/>
            <person name="Li S."/>
            <person name="Che Y."/>
            <person name="Ortiz-Lopez F.J."/>
            <person name="Bills G.F."/>
            <person name="Liu X."/>
            <person name="An Z."/>
        </authorList>
    </citation>
    <scope>NUCLEOTIDE SEQUENCE [LARGE SCALE GENOMIC DNA]</scope>
    <source>
        <strain evidence="4">ATCC 20868 / MF5171</strain>
    </source>
</reference>
<feature type="domain" description="DUF7082" evidence="2">
    <location>
        <begin position="373"/>
        <end position="526"/>
    </location>
</feature>
<dbReference type="HOGENOM" id="CLU_013895_0_1_1"/>
<proteinExistence type="predicted"/>
<dbReference type="GeneID" id="19468431"/>
<dbReference type="PANTHER" id="PTHR39463:SF1">
    <property type="entry name" value="MEDUSA"/>
    <property type="match status" value="1"/>
</dbReference>
<dbReference type="AlphaFoldDB" id="S3DP87"/>
<feature type="compositionally biased region" description="Polar residues" evidence="1">
    <location>
        <begin position="31"/>
        <end position="64"/>
    </location>
</feature>
<accession>S3DP87</accession>
<evidence type="ECO:0000256" key="1">
    <source>
        <dbReference type="SAM" id="MobiDB-lite"/>
    </source>
</evidence>
<feature type="region of interest" description="Disordered" evidence="1">
    <location>
        <begin position="596"/>
        <end position="634"/>
    </location>
</feature>
<feature type="region of interest" description="Disordered" evidence="1">
    <location>
        <begin position="278"/>
        <end position="337"/>
    </location>
</feature>